<evidence type="ECO:0000256" key="2">
    <source>
        <dbReference type="ARBA" id="ARBA00007316"/>
    </source>
</evidence>
<dbReference type="EMBL" id="CP001097">
    <property type="protein sequence ID" value="ACD90938.1"/>
    <property type="molecule type" value="Genomic_DNA"/>
</dbReference>
<evidence type="ECO:0000259" key="18">
    <source>
        <dbReference type="Pfam" id="PF13614"/>
    </source>
</evidence>
<keyword evidence="14" id="KW-0829">Tyrosine-protein kinase</keyword>
<dbReference type="InterPro" id="IPR003856">
    <property type="entry name" value="LPS_length_determ_N"/>
</dbReference>
<keyword evidence="7 20" id="KW-0808">Transferase</keyword>
<sequence>MPEQNNFEQEINIQELLRLLWGRKYLILAVTAASLALALLFRYSATPEFRSTAVVMIKDSNGSEGDVLAPMLAVMPSSFIDPMKNDIELMSSLPIAEKAVEQLYRSPMRDSLELFGKRRYISPIDRLLAFAGLQGFSEKDAEEVPASQKETMRNFAENLKGRITIDNPKETNVLHVTVSSPFPEEAAVLSNALCRAYQQKDIEWNSEQAKSVNQFVEEQLGEQQKKVATVENNLSGYMEKQDIYELTGNADQLLKKLIDIDARYNEIMAERNILAKRLDFIRKKLSGEEKALSANIAESVGSQLRAVQNRIKAEEADYMALLQQKGAASPEVKARRQQIDQMKSQLDQVVRGKIAGELAYSGRAQKFQFDLISEQLQTDLRLAELNYSAQEFGKLKNYYESQLNALPDKQLNYARLQRDREVVNSTYTFLKQKFEESRIKIASEVGRVVIVGPAYPPKLRESPDTKKILLVGLVLGLGLGGALVFVLEMRDHSVKEEQFFDDHGFVTLARIPFVDKAEFTLADGMKKAVGQLLVTIDPGKGNGKSNGNGRHPGQGSADGAPLLITDKLSSPFSESFRDLRTNLTFARAGTPLRSVLVTGTAVSEGKSTICANLGLAFALTGKRVLIVDCDLRRPSQHKLLGSSKAPGLSNYLAGQEADMSKLIQPTLNENLFLLPAGAAVPNPNELIGSQKMSETVELLEFRYDMVIIDSPPLLLISDAALLSQSVDGILLAARLEYTNKKLLQEVQKISYIKPQLLGVALIGSSSRDRYGYDRYGYKGQYKYKTYSHYIDTPES</sequence>
<evidence type="ECO:0000256" key="13">
    <source>
        <dbReference type="ARBA" id="ARBA00023136"/>
    </source>
</evidence>
<evidence type="ECO:0000313" key="21">
    <source>
        <dbReference type="Proteomes" id="UP000008841"/>
    </source>
</evidence>
<evidence type="ECO:0000256" key="11">
    <source>
        <dbReference type="ARBA" id="ARBA00022840"/>
    </source>
</evidence>
<comment type="catalytic activity">
    <reaction evidence="15">
        <text>L-tyrosyl-[protein] + ATP = O-phospho-L-tyrosyl-[protein] + ADP + H(+)</text>
        <dbReference type="Rhea" id="RHEA:10596"/>
        <dbReference type="Rhea" id="RHEA-COMP:10136"/>
        <dbReference type="Rhea" id="RHEA-COMP:20101"/>
        <dbReference type="ChEBI" id="CHEBI:15378"/>
        <dbReference type="ChEBI" id="CHEBI:30616"/>
        <dbReference type="ChEBI" id="CHEBI:46858"/>
        <dbReference type="ChEBI" id="CHEBI:61978"/>
        <dbReference type="ChEBI" id="CHEBI:456216"/>
        <dbReference type="EC" id="2.7.10.2"/>
    </reaction>
</comment>
<dbReference type="AlphaFoldDB" id="B3EF76"/>
<organism evidence="20 21">
    <name type="scientific">Chlorobium limicola (strain DSM 245 / NBRC 103803 / 6330)</name>
    <dbReference type="NCBI Taxonomy" id="290315"/>
    <lineage>
        <taxon>Bacteria</taxon>
        <taxon>Pseudomonadati</taxon>
        <taxon>Chlorobiota</taxon>
        <taxon>Chlorobiia</taxon>
        <taxon>Chlorobiales</taxon>
        <taxon>Chlorobiaceae</taxon>
        <taxon>Chlorobium/Pelodictyon group</taxon>
        <taxon>Chlorobium</taxon>
    </lineage>
</organism>
<evidence type="ECO:0000256" key="3">
    <source>
        <dbReference type="ARBA" id="ARBA00008883"/>
    </source>
</evidence>
<evidence type="ECO:0000256" key="7">
    <source>
        <dbReference type="ARBA" id="ARBA00022679"/>
    </source>
</evidence>
<evidence type="ECO:0000256" key="9">
    <source>
        <dbReference type="ARBA" id="ARBA00022741"/>
    </source>
</evidence>
<evidence type="ECO:0000259" key="19">
    <source>
        <dbReference type="Pfam" id="PF13807"/>
    </source>
</evidence>
<comment type="similarity">
    <text evidence="3">Belongs to the etk/wzc family.</text>
</comment>
<reference evidence="20 21" key="1">
    <citation type="submission" date="2008-05" db="EMBL/GenBank/DDBJ databases">
        <title>Complete sequence of Chlorobium limicola DSM 245.</title>
        <authorList>
            <consortium name="US DOE Joint Genome Institute"/>
            <person name="Lucas S."/>
            <person name="Copeland A."/>
            <person name="Lapidus A."/>
            <person name="Glavina del Rio T."/>
            <person name="Dalin E."/>
            <person name="Tice H."/>
            <person name="Bruce D."/>
            <person name="Goodwin L."/>
            <person name="Pitluck S."/>
            <person name="Schmutz J."/>
            <person name="Larimer F."/>
            <person name="Land M."/>
            <person name="Hauser L."/>
            <person name="Kyrpides N."/>
            <person name="Ovchinnikova G."/>
            <person name="Zhao F."/>
            <person name="Li T."/>
            <person name="Liu Z."/>
            <person name="Overmann J."/>
            <person name="Bryant D.A."/>
            <person name="Richardson P."/>
        </authorList>
    </citation>
    <scope>NUCLEOTIDE SEQUENCE [LARGE SCALE GENOMIC DNA]</scope>
    <source>
        <strain evidence="21">DSM 245 / NBRC 103803 / 6330</strain>
    </source>
</reference>
<feature type="domain" description="Polysaccharide chain length determinant N-terminal" evidence="17">
    <location>
        <begin position="9"/>
        <end position="103"/>
    </location>
</feature>
<dbReference type="Pfam" id="PF13807">
    <property type="entry name" value="GNVR"/>
    <property type="match status" value="1"/>
</dbReference>
<dbReference type="Proteomes" id="UP000008841">
    <property type="component" value="Chromosome"/>
</dbReference>
<comment type="subcellular location">
    <subcellularLocation>
        <location evidence="1">Cell inner membrane</location>
        <topology evidence="1">Multi-pass membrane protein</topology>
    </subcellularLocation>
</comment>
<evidence type="ECO:0000256" key="16">
    <source>
        <dbReference type="SAM" id="Phobius"/>
    </source>
</evidence>
<dbReference type="GO" id="GO:0004715">
    <property type="term" value="F:non-membrane spanning protein tyrosine kinase activity"/>
    <property type="evidence" value="ECO:0007669"/>
    <property type="project" value="UniProtKB-EC"/>
</dbReference>
<dbReference type="InterPro" id="IPR050445">
    <property type="entry name" value="Bact_polysacc_biosynth/exp"/>
</dbReference>
<evidence type="ECO:0000256" key="14">
    <source>
        <dbReference type="ARBA" id="ARBA00023137"/>
    </source>
</evidence>
<keyword evidence="9" id="KW-0547">Nucleotide-binding</keyword>
<evidence type="ECO:0000256" key="8">
    <source>
        <dbReference type="ARBA" id="ARBA00022692"/>
    </source>
</evidence>
<gene>
    <name evidence="20" type="ordered locus">Clim_1906</name>
</gene>
<dbReference type="NCBIfam" id="TIGR01007">
    <property type="entry name" value="eps_fam"/>
    <property type="match status" value="1"/>
</dbReference>
<keyword evidence="10" id="KW-0418">Kinase</keyword>
<keyword evidence="5" id="KW-1003">Cell membrane</keyword>
<evidence type="ECO:0000256" key="12">
    <source>
        <dbReference type="ARBA" id="ARBA00022989"/>
    </source>
</evidence>
<dbReference type="GO" id="GO:0005886">
    <property type="term" value="C:plasma membrane"/>
    <property type="evidence" value="ECO:0007669"/>
    <property type="project" value="UniProtKB-SubCell"/>
</dbReference>
<evidence type="ECO:0000256" key="6">
    <source>
        <dbReference type="ARBA" id="ARBA00022519"/>
    </source>
</evidence>
<protein>
    <recommendedName>
        <fullName evidence="4">non-specific protein-tyrosine kinase</fullName>
        <ecNumber evidence="4">2.7.10.2</ecNumber>
    </recommendedName>
</protein>
<dbReference type="eggNOG" id="COG3206">
    <property type="taxonomic scope" value="Bacteria"/>
</dbReference>
<evidence type="ECO:0000256" key="4">
    <source>
        <dbReference type="ARBA" id="ARBA00011903"/>
    </source>
</evidence>
<dbReference type="InterPro" id="IPR025669">
    <property type="entry name" value="AAA_dom"/>
</dbReference>
<keyword evidence="8 16" id="KW-0812">Transmembrane</keyword>
<dbReference type="EC" id="2.7.10.2" evidence="4"/>
<accession>B3EF76</accession>
<evidence type="ECO:0000256" key="5">
    <source>
        <dbReference type="ARBA" id="ARBA00022475"/>
    </source>
</evidence>
<keyword evidence="13 16" id="KW-0472">Membrane</keyword>
<dbReference type="HOGENOM" id="CLU_009912_2_1_10"/>
<evidence type="ECO:0000259" key="17">
    <source>
        <dbReference type="Pfam" id="PF02706"/>
    </source>
</evidence>
<keyword evidence="6" id="KW-0997">Cell inner membrane</keyword>
<feature type="domain" description="AAA" evidence="18">
    <location>
        <begin position="605"/>
        <end position="741"/>
    </location>
</feature>
<dbReference type="Pfam" id="PF13614">
    <property type="entry name" value="AAA_31"/>
    <property type="match status" value="1"/>
</dbReference>
<dbReference type="Gene3D" id="3.40.50.300">
    <property type="entry name" value="P-loop containing nucleotide triphosphate hydrolases"/>
    <property type="match status" value="1"/>
</dbReference>
<dbReference type="PANTHER" id="PTHR32309">
    <property type="entry name" value="TYROSINE-PROTEIN KINASE"/>
    <property type="match status" value="1"/>
</dbReference>
<dbReference type="Pfam" id="PF02706">
    <property type="entry name" value="Wzz"/>
    <property type="match status" value="1"/>
</dbReference>
<evidence type="ECO:0000256" key="1">
    <source>
        <dbReference type="ARBA" id="ARBA00004429"/>
    </source>
</evidence>
<name>B3EF76_CHLL2</name>
<dbReference type="OrthoDB" id="9794577at2"/>
<dbReference type="InterPro" id="IPR032807">
    <property type="entry name" value="GNVR"/>
</dbReference>
<dbReference type="SUPFAM" id="SSF52540">
    <property type="entry name" value="P-loop containing nucleoside triphosphate hydrolases"/>
    <property type="match status" value="1"/>
</dbReference>
<dbReference type="InterPro" id="IPR005702">
    <property type="entry name" value="Wzc-like_C"/>
</dbReference>
<evidence type="ECO:0000256" key="10">
    <source>
        <dbReference type="ARBA" id="ARBA00022777"/>
    </source>
</evidence>
<proteinExistence type="inferred from homology"/>
<dbReference type="PANTHER" id="PTHR32309:SF13">
    <property type="entry name" value="FERRIC ENTEROBACTIN TRANSPORT PROTEIN FEPE"/>
    <property type="match status" value="1"/>
</dbReference>
<keyword evidence="12 16" id="KW-1133">Transmembrane helix</keyword>
<keyword evidence="11" id="KW-0067">ATP-binding</keyword>
<dbReference type="InterPro" id="IPR027417">
    <property type="entry name" value="P-loop_NTPase"/>
</dbReference>
<evidence type="ECO:0000313" key="20">
    <source>
        <dbReference type="EMBL" id="ACD90938.1"/>
    </source>
</evidence>
<dbReference type="GO" id="GO:0005524">
    <property type="term" value="F:ATP binding"/>
    <property type="evidence" value="ECO:0007669"/>
    <property type="project" value="UniProtKB-KW"/>
</dbReference>
<comment type="similarity">
    <text evidence="2">Belongs to the CpsD/CapB family.</text>
</comment>
<dbReference type="eggNOG" id="COG0489">
    <property type="taxonomic scope" value="Bacteria"/>
</dbReference>
<dbReference type="CDD" id="cd05387">
    <property type="entry name" value="BY-kinase"/>
    <property type="match status" value="1"/>
</dbReference>
<dbReference type="KEGG" id="cli:Clim_1906"/>
<evidence type="ECO:0000256" key="15">
    <source>
        <dbReference type="ARBA" id="ARBA00051245"/>
    </source>
</evidence>
<feature type="transmembrane region" description="Helical" evidence="16">
    <location>
        <begin position="25"/>
        <end position="43"/>
    </location>
</feature>
<feature type="domain" description="Tyrosine-protein kinase G-rich" evidence="19">
    <location>
        <begin position="410"/>
        <end position="488"/>
    </location>
</feature>
<dbReference type="STRING" id="290315.Clim_1906"/>